<dbReference type="Pfam" id="PF14017">
    <property type="entry name" value="DUF4233"/>
    <property type="match status" value="1"/>
</dbReference>
<keyword evidence="3" id="KW-1185">Reference proteome</keyword>
<gene>
    <name evidence="2" type="ORF">UO65_2751</name>
</gene>
<keyword evidence="1" id="KW-0812">Transmembrane</keyword>
<feature type="transmembrane region" description="Helical" evidence="1">
    <location>
        <begin position="78"/>
        <end position="109"/>
    </location>
</feature>
<dbReference type="Proteomes" id="UP000019277">
    <property type="component" value="Unassembled WGS sequence"/>
</dbReference>
<dbReference type="AlphaFoldDB" id="W7IYH3"/>
<feature type="transmembrane region" description="Helical" evidence="1">
    <location>
        <begin position="51"/>
        <end position="72"/>
    </location>
</feature>
<dbReference type="RefSeq" id="WP_035282411.1">
    <property type="nucleotide sequence ID" value="NZ_AYXG01000099.1"/>
</dbReference>
<keyword evidence="1" id="KW-1133">Transmembrane helix</keyword>
<proteinExistence type="predicted"/>
<comment type="caution">
    <text evidence="2">The sequence shown here is derived from an EMBL/GenBank/DDBJ whole genome shotgun (WGS) entry which is preliminary data.</text>
</comment>
<accession>W7IYH3</accession>
<feature type="transmembrane region" description="Helical" evidence="1">
    <location>
        <begin position="20"/>
        <end position="39"/>
    </location>
</feature>
<dbReference type="STRING" id="909613.UO65_2751"/>
<name>W7IYH3_9PSEU</name>
<dbReference type="OrthoDB" id="4773077at2"/>
<protein>
    <submittedName>
        <fullName evidence="2">Putative membrane protein</fullName>
    </submittedName>
</protein>
<dbReference type="EMBL" id="AYXG01000099">
    <property type="protein sequence ID" value="EWC61927.1"/>
    <property type="molecule type" value="Genomic_DNA"/>
</dbReference>
<evidence type="ECO:0000256" key="1">
    <source>
        <dbReference type="SAM" id="Phobius"/>
    </source>
</evidence>
<dbReference type="eggNOG" id="ENOG5032TW9">
    <property type="taxonomic scope" value="Bacteria"/>
</dbReference>
<evidence type="ECO:0000313" key="3">
    <source>
        <dbReference type="Proteomes" id="UP000019277"/>
    </source>
</evidence>
<keyword evidence="1" id="KW-0472">Membrane</keyword>
<organism evidence="2 3">
    <name type="scientific">Actinokineospora spheciospongiae</name>
    <dbReference type="NCBI Taxonomy" id="909613"/>
    <lineage>
        <taxon>Bacteria</taxon>
        <taxon>Bacillati</taxon>
        <taxon>Actinomycetota</taxon>
        <taxon>Actinomycetes</taxon>
        <taxon>Pseudonocardiales</taxon>
        <taxon>Pseudonocardiaceae</taxon>
        <taxon>Actinokineospora</taxon>
    </lineage>
</organism>
<evidence type="ECO:0000313" key="2">
    <source>
        <dbReference type="EMBL" id="EWC61927.1"/>
    </source>
</evidence>
<reference evidence="2 3" key="1">
    <citation type="journal article" date="2014" name="Genome Announc.">
        <title>Draft Genome Sequence of the Antitrypanosomally Active Sponge-Associated Bacterium Actinokineospora sp. Strain EG49.</title>
        <authorList>
            <person name="Harjes J."/>
            <person name="Ryu T."/>
            <person name="Abdelmohsen U.R."/>
            <person name="Moitinho-Silva L."/>
            <person name="Horn H."/>
            <person name="Ravasi T."/>
            <person name="Hentschel U."/>
        </authorList>
    </citation>
    <scope>NUCLEOTIDE SEQUENCE [LARGE SCALE GENOMIC DNA]</scope>
    <source>
        <strain evidence="2 3">EG49</strain>
    </source>
</reference>
<dbReference type="InterPro" id="IPR025327">
    <property type="entry name" value="DUF4233"/>
</dbReference>
<sequence length="127" mass="13748">MSQQDPPPAPVDPMKGFRGVTSAMFILEAIVVLLALLVVAKDDTISTGQGWFVGLIALALVLGCALVARPWITWVVAGLHVALIACFLFLPTLGIVGVLFAAAWGWMFWARNDVRKRMAEGTLRSQQ</sequence>